<evidence type="ECO:0000313" key="1">
    <source>
        <dbReference type="EMBL" id="KAG5616090.1"/>
    </source>
</evidence>
<sequence>MTYLFLTAPIANKLWRQFADCAGIKMEGMLLQQIIIAWWKHKASPKLQEVYRAIPTIVLWTIWRRRNAIKYGNNIKYEEMVNQIVGVVRQLIKHKYPWIKKIE</sequence>
<dbReference type="OrthoDB" id="1304844at2759"/>
<dbReference type="Proteomes" id="UP000824120">
    <property type="component" value="Chromosome 3"/>
</dbReference>
<organism evidence="1 2">
    <name type="scientific">Solanum commersonii</name>
    <name type="common">Commerson's wild potato</name>
    <name type="synonym">Commerson's nightshade</name>
    <dbReference type="NCBI Taxonomy" id="4109"/>
    <lineage>
        <taxon>Eukaryota</taxon>
        <taxon>Viridiplantae</taxon>
        <taxon>Streptophyta</taxon>
        <taxon>Embryophyta</taxon>
        <taxon>Tracheophyta</taxon>
        <taxon>Spermatophyta</taxon>
        <taxon>Magnoliopsida</taxon>
        <taxon>eudicotyledons</taxon>
        <taxon>Gunneridae</taxon>
        <taxon>Pentapetalae</taxon>
        <taxon>asterids</taxon>
        <taxon>lamiids</taxon>
        <taxon>Solanales</taxon>
        <taxon>Solanaceae</taxon>
        <taxon>Solanoideae</taxon>
        <taxon>Solaneae</taxon>
        <taxon>Solanum</taxon>
    </lineage>
</organism>
<name>A0A9J5ZVU2_SOLCO</name>
<reference evidence="1 2" key="1">
    <citation type="submission" date="2020-09" db="EMBL/GenBank/DDBJ databases">
        <title>De no assembly of potato wild relative species, Solanum commersonii.</title>
        <authorList>
            <person name="Cho K."/>
        </authorList>
    </citation>
    <scope>NUCLEOTIDE SEQUENCE [LARGE SCALE GENOMIC DNA]</scope>
    <source>
        <strain evidence="1">LZ3.2</strain>
        <tissue evidence="1">Leaf</tissue>
    </source>
</reference>
<gene>
    <name evidence="1" type="ORF">H5410_015914</name>
</gene>
<proteinExistence type="predicted"/>
<accession>A0A9J5ZVU2</accession>
<dbReference type="EMBL" id="JACXVP010000003">
    <property type="protein sequence ID" value="KAG5616090.1"/>
    <property type="molecule type" value="Genomic_DNA"/>
</dbReference>
<protein>
    <submittedName>
        <fullName evidence="1">Uncharacterized protein</fullName>
    </submittedName>
</protein>
<comment type="caution">
    <text evidence="1">The sequence shown here is derived from an EMBL/GenBank/DDBJ whole genome shotgun (WGS) entry which is preliminary data.</text>
</comment>
<keyword evidence="2" id="KW-1185">Reference proteome</keyword>
<dbReference type="AlphaFoldDB" id="A0A9J5ZVU2"/>
<evidence type="ECO:0000313" key="2">
    <source>
        <dbReference type="Proteomes" id="UP000824120"/>
    </source>
</evidence>